<sequence>MLGRWVYADSVYVSGARQLGEELARAGFDVFDVSRVDGDMSEGDIAQDD</sequence>
<protein>
    <submittedName>
        <fullName evidence="1">Uncharacterized protein</fullName>
    </submittedName>
</protein>
<dbReference type="Proteomes" id="UP000199288">
    <property type="component" value="Unassembled WGS sequence"/>
</dbReference>
<accession>A0A1H3VSC6</accession>
<keyword evidence="2" id="KW-1185">Reference proteome</keyword>
<evidence type="ECO:0000313" key="2">
    <source>
        <dbReference type="Proteomes" id="UP000199288"/>
    </source>
</evidence>
<gene>
    <name evidence="1" type="ORF">SAMN02910418_00217</name>
</gene>
<evidence type="ECO:0000313" key="1">
    <source>
        <dbReference type="EMBL" id="SDZ77725.1"/>
    </source>
</evidence>
<organism evidence="1 2">
    <name type="scientific">Bowdeniella nasicola</name>
    <dbReference type="NCBI Taxonomy" id="208480"/>
    <lineage>
        <taxon>Bacteria</taxon>
        <taxon>Bacillati</taxon>
        <taxon>Actinomycetota</taxon>
        <taxon>Actinomycetes</taxon>
        <taxon>Actinomycetales</taxon>
        <taxon>Actinomycetaceae</taxon>
        <taxon>Bowdeniella</taxon>
    </lineage>
</organism>
<reference evidence="2" key="1">
    <citation type="submission" date="2016-10" db="EMBL/GenBank/DDBJ databases">
        <authorList>
            <person name="Varghese N."/>
            <person name="Submissions S."/>
        </authorList>
    </citation>
    <scope>NUCLEOTIDE SEQUENCE [LARGE SCALE GENOMIC DNA]</scope>
    <source>
        <strain evidence="2">KPR-1</strain>
    </source>
</reference>
<dbReference type="EMBL" id="FNQV01000001">
    <property type="protein sequence ID" value="SDZ77725.1"/>
    <property type="molecule type" value="Genomic_DNA"/>
</dbReference>
<name>A0A1H3VSC6_9ACTO</name>
<proteinExistence type="predicted"/>
<dbReference type="AlphaFoldDB" id="A0A1H3VSC6"/>
<dbReference type="RefSeq" id="WP_176780643.1">
    <property type="nucleotide sequence ID" value="NZ_FNQV01000001.1"/>
</dbReference>